<dbReference type="Proteomes" id="UP000824366">
    <property type="component" value="Chromosome"/>
</dbReference>
<keyword evidence="2" id="KW-1185">Reference proteome</keyword>
<proteinExistence type="predicted"/>
<protein>
    <recommendedName>
        <fullName evidence="3">MAE-28990/MAE-18760-like HEPN domain-containing protein</fullName>
    </recommendedName>
</protein>
<organism evidence="1 2">
    <name type="scientific">Rhodoferax lithotrophicus</name>
    <dbReference type="NCBI Taxonomy" id="2798804"/>
    <lineage>
        <taxon>Bacteria</taxon>
        <taxon>Pseudomonadati</taxon>
        <taxon>Pseudomonadota</taxon>
        <taxon>Betaproteobacteria</taxon>
        <taxon>Burkholderiales</taxon>
        <taxon>Comamonadaceae</taxon>
        <taxon>Rhodoferax</taxon>
    </lineage>
</organism>
<evidence type="ECO:0000313" key="2">
    <source>
        <dbReference type="Proteomes" id="UP000824366"/>
    </source>
</evidence>
<reference evidence="1 2" key="1">
    <citation type="journal article" date="2021" name="Microbiol. Spectr.">
        <title>A Single Bacterium Capable of Oxidation and Reduction of Iron at Circumneutral pH.</title>
        <authorList>
            <person name="Kato S."/>
            <person name="Ohkuma M."/>
        </authorList>
    </citation>
    <scope>NUCLEOTIDE SEQUENCE [LARGE SCALE GENOMIC DNA]</scope>
    <source>
        <strain evidence="1 2">MIZ03</strain>
    </source>
</reference>
<evidence type="ECO:0008006" key="3">
    <source>
        <dbReference type="Google" id="ProtNLM"/>
    </source>
</evidence>
<gene>
    <name evidence="1" type="ORF">MIZ03_2092</name>
</gene>
<evidence type="ECO:0000313" key="1">
    <source>
        <dbReference type="EMBL" id="BCO27204.1"/>
    </source>
</evidence>
<name>A0ABN6D5E3_9BURK</name>
<accession>A0ABN6D5E3</accession>
<dbReference type="EMBL" id="AP024238">
    <property type="protein sequence ID" value="BCO27204.1"/>
    <property type="molecule type" value="Genomic_DNA"/>
</dbReference>
<sequence>MVEIWRAVSKLNTLRNNIAHNLVEKGSLADRIEAWVQSLPTGAKDFDDSTTRFEITLWALFEAVSSLVDDSGTWGFDKESYGESESAS</sequence>